<name>A0AAJ0FS56_9HYPO</name>
<dbReference type="EMBL" id="JASWJB010000163">
    <property type="protein sequence ID" value="KAK2594582.1"/>
    <property type="molecule type" value="Genomic_DNA"/>
</dbReference>
<evidence type="ECO:0000313" key="2">
    <source>
        <dbReference type="EMBL" id="KAK2594582.1"/>
    </source>
</evidence>
<proteinExistence type="predicted"/>
<evidence type="ECO:0000256" key="1">
    <source>
        <dbReference type="SAM" id="MobiDB-lite"/>
    </source>
</evidence>
<evidence type="ECO:0000313" key="3">
    <source>
        <dbReference type="Proteomes" id="UP001251528"/>
    </source>
</evidence>
<accession>A0AAJ0FS56</accession>
<comment type="caution">
    <text evidence="2">The sequence shown here is derived from an EMBL/GenBank/DDBJ whole genome shotgun (WGS) entry which is preliminary data.</text>
</comment>
<reference evidence="2" key="1">
    <citation type="submission" date="2023-06" db="EMBL/GenBank/DDBJ databases">
        <title>Conoideocrella luteorostrata (Hypocreales: Clavicipitaceae), a potential biocontrol fungus for elongate hemlock scale in United States Christmas tree production areas.</title>
        <authorList>
            <person name="Barrett H."/>
            <person name="Lovett B."/>
            <person name="Macias A.M."/>
            <person name="Stajich J.E."/>
            <person name="Kasson M.T."/>
        </authorList>
    </citation>
    <scope>NUCLEOTIDE SEQUENCE</scope>
    <source>
        <strain evidence="2">ARSEF 14590</strain>
    </source>
</reference>
<keyword evidence="3" id="KW-1185">Reference proteome</keyword>
<dbReference type="AlphaFoldDB" id="A0AAJ0FS56"/>
<dbReference type="Proteomes" id="UP001251528">
    <property type="component" value="Unassembled WGS sequence"/>
</dbReference>
<feature type="region of interest" description="Disordered" evidence="1">
    <location>
        <begin position="66"/>
        <end position="102"/>
    </location>
</feature>
<gene>
    <name evidence="2" type="ORF">QQS21_007712</name>
</gene>
<sequence length="102" mass="11156">MQLAERSCVATPLFSCEHTDFQVRHSGTASLRSRRLCIAGQITASSKVKVEDEAAQTTTEPWKIMSSSAGENVEANEEGATVTASRDRRVLGQVYNQGARQR</sequence>
<protein>
    <submittedName>
        <fullName evidence="2">Uncharacterized protein</fullName>
    </submittedName>
</protein>
<organism evidence="2 3">
    <name type="scientific">Conoideocrella luteorostrata</name>
    <dbReference type="NCBI Taxonomy" id="1105319"/>
    <lineage>
        <taxon>Eukaryota</taxon>
        <taxon>Fungi</taxon>
        <taxon>Dikarya</taxon>
        <taxon>Ascomycota</taxon>
        <taxon>Pezizomycotina</taxon>
        <taxon>Sordariomycetes</taxon>
        <taxon>Hypocreomycetidae</taxon>
        <taxon>Hypocreales</taxon>
        <taxon>Clavicipitaceae</taxon>
        <taxon>Conoideocrella</taxon>
    </lineage>
</organism>